<dbReference type="AlphaFoldDB" id="A0A532V3S9"/>
<accession>A0A532V3S9</accession>
<proteinExistence type="predicted"/>
<evidence type="ECO:0000313" key="1">
    <source>
        <dbReference type="EMBL" id="TKJ41871.1"/>
    </source>
</evidence>
<dbReference type="Proteomes" id="UP000319619">
    <property type="component" value="Unassembled WGS sequence"/>
</dbReference>
<sequence length="679" mass="73903">MNKILTFLLLSALITTHGCSLKEPGTPKWEVEFTVPLADRVYGLAEIIDDSTVIDSSGNWVSNIGDTLYLNFGGDLDTVKVEDNLQSEGIDDVLKAYLGIRTVDSPGADSVSFQPDQLVPGYTIIPPFTIDSTQQDLDPFDEYDWAYLSWGTVTITVRNDLAVPIDILNIVVLNSYGDNNTVIVSLQVTELLNPSDVYISPPMNLPNGPEDIIDNDMSVYISGHSPGSPVNPVTIGIDDAIWVTVELSELGVKSARAHIPVQTFSSDSLYTLEEEDSIRTAQIMEGSVNCTISNNTPVITIATFTLPDFTLNDIPFTYIDTIQALSSITITDFPLEGYEFYRPEQDNLVYGEIVVDIIDTNDPIYPQAPAYVVIDSNQTVEAAFEVSDLVFNHFEGWLSNTVIDIEPQSIAIEDIPGGLDSLDAATANVDLHIINVINGNISVDLVFNAYKGGYIESSFSVPTIQIPAGSEGNPSISDVTVTGLETIVNILPDSIITTGTTTITGQVDIEDTQWTTGDYHMYSPFSLAIGESSLEPEITSIEDGFDDFLNEVHLTLHLENHVPLSGEAIIRASYDSTEFDNPYSTEVDTFFQVVLPQPTLGISGFVSESGLSDVACFLDDNQIAMFAGATEDHPLFVETLVIINSTNGQTVQALSSDYITVGAHATILVDINFEDDEEE</sequence>
<name>A0A532V3S9_UNCL8</name>
<organism evidence="1 2">
    <name type="scientific">candidate division LCP-89 bacterium B3_LCP</name>
    <dbReference type="NCBI Taxonomy" id="2012998"/>
    <lineage>
        <taxon>Bacteria</taxon>
        <taxon>Pseudomonadati</taxon>
        <taxon>Bacteria division LCP-89</taxon>
    </lineage>
</organism>
<evidence type="ECO:0000313" key="2">
    <source>
        <dbReference type="Proteomes" id="UP000319619"/>
    </source>
</evidence>
<dbReference type="EMBL" id="NJBN01000002">
    <property type="protein sequence ID" value="TKJ41871.1"/>
    <property type="molecule type" value="Genomic_DNA"/>
</dbReference>
<protein>
    <submittedName>
        <fullName evidence="1">Uncharacterized protein</fullName>
    </submittedName>
</protein>
<comment type="caution">
    <text evidence="1">The sequence shown here is derived from an EMBL/GenBank/DDBJ whole genome shotgun (WGS) entry which is preliminary data.</text>
</comment>
<reference evidence="1 2" key="1">
    <citation type="submission" date="2017-06" db="EMBL/GenBank/DDBJ databases">
        <title>Novel microbial phyla capable of carbon fixation and sulfur reduction in deep-sea sediments.</title>
        <authorList>
            <person name="Huang J."/>
            <person name="Baker B."/>
            <person name="Wang Y."/>
        </authorList>
    </citation>
    <scope>NUCLEOTIDE SEQUENCE [LARGE SCALE GENOMIC DNA]</scope>
    <source>
        <strain evidence="1">B3_LCP</strain>
    </source>
</reference>
<gene>
    <name evidence="1" type="ORF">CEE37_04695</name>
</gene>